<reference evidence="3 4" key="1">
    <citation type="submission" date="2019-07" db="EMBL/GenBank/DDBJ databases">
        <title>Reinekea sp. strain SSH23 genome sequencing and assembly.</title>
        <authorList>
            <person name="Kim I."/>
        </authorList>
    </citation>
    <scope>NUCLEOTIDE SEQUENCE [LARGE SCALE GENOMIC DNA]</scope>
    <source>
        <strain evidence="3 4">SSH23</strain>
    </source>
</reference>
<dbReference type="EMBL" id="VKAD01000001">
    <property type="protein sequence ID" value="TXR53983.1"/>
    <property type="molecule type" value="Genomic_DNA"/>
</dbReference>
<dbReference type="Pfam" id="PF01551">
    <property type="entry name" value="Peptidase_M23"/>
    <property type="match status" value="1"/>
</dbReference>
<evidence type="ECO:0000256" key="1">
    <source>
        <dbReference type="SAM" id="SignalP"/>
    </source>
</evidence>
<dbReference type="GO" id="GO:0004222">
    <property type="term" value="F:metalloendopeptidase activity"/>
    <property type="evidence" value="ECO:0007669"/>
    <property type="project" value="TreeGrafter"/>
</dbReference>
<evidence type="ECO:0000313" key="3">
    <source>
        <dbReference type="EMBL" id="TXR53983.1"/>
    </source>
</evidence>
<dbReference type="Proteomes" id="UP000321764">
    <property type="component" value="Unassembled WGS sequence"/>
</dbReference>
<dbReference type="SUPFAM" id="SSF51261">
    <property type="entry name" value="Duplicated hybrid motif"/>
    <property type="match status" value="1"/>
</dbReference>
<feature type="domain" description="M23ase beta-sheet core" evidence="2">
    <location>
        <begin position="167"/>
        <end position="262"/>
    </location>
</feature>
<evidence type="ECO:0000259" key="2">
    <source>
        <dbReference type="Pfam" id="PF01551"/>
    </source>
</evidence>
<dbReference type="OrthoDB" id="9805070at2"/>
<dbReference type="AlphaFoldDB" id="A0A5C8Z9Q4"/>
<name>A0A5C8Z9Q4_9GAMM</name>
<gene>
    <name evidence="3" type="ORF">FME95_05385</name>
</gene>
<dbReference type="CDD" id="cd12797">
    <property type="entry name" value="M23_peptidase"/>
    <property type="match status" value="1"/>
</dbReference>
<feature type="chain" id="PRO_5023037818" evidence="1">
    <location>
        <begin position="23"/>
        <end position="272"/>
    </location>
</feature>
<dbReference type="FunFam" id="2.70.70.10:FF:000019">
    <property type="entry name" value="M23 family peptidase"/>
    <property type="match status" value="1"/>
</dbReference>
<evidence type="ECO:0000313" key="4">
    <source>
        <dbReference type="Proteomes" id="UP000321764"/>
    </source>
</evidence>
<comment type="caution">
    <text evidence="3">The sequence shown here is derived from an EMBL/GenBank/DDBJ whole genome shotgun (WGS) entry which is preliminary data.</text>
</comment>
<sequence length="272" mass="29229">MKPIAQRLLITCLASLASMAYAMELRGDFTQGSLIRGKVEPGTAVFLNDTAVAVTPAGDFAIGFGRDAQLSHDLVTKQSNGVELHHTIELTPRTYNIQRINGIAPEIMQPSAENIARAQKDAVMVAEARAVASSRTDFLTDFIWPLTGRITGVYGSQRVYNDQPRRPHFGIDIAAPTGSNVKAPADGVVSLWVPDMFFSGGTMVIDHGYGVSSSFLHLSAALVEVGDEVSQGQAVAKVGSTGRSTGPHLDWRINWFAERLDPATVVGDMPNH</sequence>
<protein>
    <submittedName>
        <fullName evidence="3">M23 family metallopeptidase</fullName>
    </submittedName>
</protein>
<dbReference type="PANTHER" id="PTHR21666:SF285">
    <property type="entry name" value="M23 FAMILY METALLOPEPTIDASE"/>
    <property type="match status" value="1"/>
</dbReference>
<accession>A0A5C8Z9Q4</accession>
<keyword evidence="4" id="KW-1185">Reference proteome</keyword>
<dbReference type="InterPro" id="IPR050570">
    <property type="entry name" value="Cell_wall_metabolism_enzyme"/>
</dbReference>
<feature type="signal peptide" evidence="1">
    <location>
        <begin position="1"/>
        <end position="22"/>
    </location>
</feature>
<dbReference type="PANTHER" id="PTHR21666">
    <property type="entry name" value="PEPTIDASE-RELATED"/>
    <property type="match status" value="1"/>
</dbReference>
<dbReference type="InterPro" id="IPR016047">
    <property type="entry name" value="M23ase_b-sheet_dom"/>
</dbReference>
<dbReference type="Gene3D" id="2.70.70.10">
    <property type="entry name" value="Glucose Permease (Domain IIA)"/>
    <property type="match status" value="1"/>
</dbReference>
<organism evidence="3 4">
    <name type="scientific">Reinekea thalattae</name>
    <dbReference type="NCBI Taxonomy" id="2593301"/>
    <lineage>
        <taxon>Bacteria</taxon>
        <taxon>Pseudomonadati</taxon>
        <taxon>Pseudomonadota</taxon>
        <taxon>Gammaproteobacteria</taxon>
        <taxon>Oceanospirillales</taxon>
        <taxon>Saccharospirillaceae</taxon>
        <taxon>Reinekea</taxon>
    </lineage>
</organism>
<dbReference type="InterPro" id="IPR011055">
    <property type="entry name" value="Dup_hybrid_motif"/>
</dbReference>
<proteinExistence type="predicted"/>
<keyword evidence="1" id="KW-0732">Signal</keyword>